<proteinExistence type="predicted"/>
<organism evidence="1 2">
    <name type="scientific">Colletotrichum tofieldiae</name>
    <dbReference type="NCBI Taxonomy" id="708197"/>
    <lineage>
        <taxon>Eukaryota</taxon>
        <taxon>Fungi</taxon>
        <taxon>Dikarya</taxon>
        <taxon>Ascomycota</taxon>
        <taxon>Pezizomycotina</taxon>
        <taxon>Sordariomycetes</taxon>
        <taxon>Hypocreomycetidae</taxon>
        <taxon>Glomerellales</taxon>
        <taxon>Glomerellaceae</taxon>
        <taxon>Colletotrichum</taxon>
        <taxon>Colletotrichum spaethianum species complex</taxon>
    </lineage>
</organism>
<sequence>MTPQHILHAALPRCHSQFPLRERFPIAFSSQALRIFAHVWEGPWRDARAEFRRGVRHVIPSLPSSLTKVRYWFWKPKPCEDYVDQATQMPDLVGASSTTSEFEDMDSVSPGLKVLGSRLEELDIRALITPDLSYSGEICYYRREMSHSLKSAVS</sequence>
<keyword evidence="2" id="KW-1185">Reference proteome</keyword>
<dbReference type="AlphaFoldDB" id="A0A166Z6X8"/>
<dbReference type="EMBL" id="LFIV01000002">
    <property type="protein sequence ID" value="KZL78520.1"/>
    <property type="molecule type" value="Genomic_DNA"/>
</dbReference>
<reference evidence="1 2" key="1">
    <citation type="submission" date="2015-06" db="EMBL/GenBank/DDBJ databases">
        <title>Survival trade-offs in plant roots during colonization by closely related pathogenic and mutualistic fungi.</title>
        <authorList>
            <person name="Hacquard S."/>
            <person name="Kracher B."/>
            <person name="Hiruma K."/>
            <person name="Weinman A."/>
            <person name="Muench P."/>
            <person name="Garrido Oter R."/>
            <person name="Ver Loren van Themaat E."/>
            <person name="Dallerey J.-F."/>
            <person name="Damm U."/>
            <person name="Henrissat B."/>
            <person name="Lespinet O."/>
            <person name="Thon M."/>
            <person name="Kemen E."/>
            <person name="McHardy A.C."/>
            <person name="Schulze-Lefert P."/>
            <person name="O'Connell R.J."/>
        </authorList>
    </citation>
    <scope>NUCLEOTIDE SEQUENCE [LARGE SCALE GENOMIC DNA]</scope>
    <source>
        <strain evidence="1 2">0861</strain>
    </source>
</reference>
<evidence type="ECO:0000313" key="1">
    <source>
        <dbReference type="EMBL" id="KZL78520.1"/>
    </source>
</evidence>
<comment type="caution">
    <text evidence="1">The sequence shown here is derived from an EMBL/GenBank/DDBJ whole genome shotgun (WGS) entry which is preliminary data.</text>
</comment>
<protein>
    <submittedName>
        <fullName evidence="1">Uncharacterized protein</fullName>
    </submittedName>
</protein>
<name>A0A166Z6X8_9PEZI</name>
<gene>
    <name evidence="1" type="ORF">CT0861_04014</name>
</gene>
<dbReference type="Proteomes" id="UP000076552">
    <property type="component" value="Unassembled WGS sequence"/>
</dbReference>
<accession>A0A166Z6X8</accession>
<dbReference type="STRING" id="708197.A0A166Z6X8"/>
<evidence type="ECO:0000313" key="2">
    <source>
        <dbReference type="Proteomes" id="UP000076552"/>
    </source>
</evidence>